<dbReference type="InterPro" id="IPR036527">
    <property type="entry name" value="SCP2_sterol-bd_dom_sf"/>
</dbReference>
<dbReference type="PANTHER" id="PTHR37817">
    <property type="entry name" value="N-ACETYLTRANSFERASE EIS"/>
    <property type="match status" value="1"/>
</dbReference>
<evidence type="ECO:0000259" key="1">
    <source>
        <dbReference type="Pfam" id="PF13530"/>
    </source>
</evidence>
<evidence type="ECO:0008006" key="4">
    <source>
        <dbReference type="Google" id="ProtNLM"/>
    </source>
</evidence>
<dbReference type="InterPro" id="IPR025559">
    <property type="entry name" value="Eis_dom"/>
</dbReference>
<feature type="non-terminal residue" evidence="3">
    <location>
        <position position="1"/>
    </location>
</feature>
<comment type="caution">
    <text evidence="3">The sequence shown here is derived from an EMBL/GenBank/DDBJ whole genome shotgun (WGS) entry which is preliminary data.</text>
</comment>
<organism evidence="3">
    <name type="scientific">marine sediment metagenome</name>
    <dbReference type="NCBI Taxonomy" id="412755"/>
    <lineage>
        <taxon>unclassified sequences</taxon>
        <taxon>metagenomes</taxon>
        <taxon>ecological metagenomes</taxon>
    </lineage>
</organism>
<evidence type="ECO:0000259" key="2">
    <source>
        <dbReference type="Pfam" id="PF17668"/>
    </source>
</evidence>
<dbReference type="Gene3D" id="3.30.1050.10">
    <property type="entry name" value="SCP2 sterol-binding domain"/>
    <property type="match status" value="1"/>
</dbReference>
<dbReference type="InterPro" id="IPR041380">
    <property type="entry name" value="Acetyltransf_17"/>
</dbReference>
<dbReference type="Gene3D" id="3.40.630.30">
    <property type="match status" value="1"/>
</dbReference>
<dbReference type="InterPro" id="IPR016181">
    <property type="entry name" value="Acyl_CoA_acyltransferase"/>
</dbReference>
<dbReference type="Pfam" id="PF13530">
    <property type="entry name" value="SCP2_2"/>
    <property type="match status" value="1"/>
</dbReference>
<accession>X1DLJ3</accession>
<reference evidence="3" key="1">
    <citation type="journal article" date="2014" name="Front. Microbiol.">
        <title>High frequency of phylogenetically diverse reductive dehalogenase-homologous genes in deep subseafloor sedimentary metagenomes.</title>
        <authorList>
            <person name="Kawai M."/>
            <person name="Futagami T."/>
            <person name="Toyoda A."/>
            <person name="Takaki Y."/>
            <person name="Nishi S."/>
            <person name="Hori S."/>
            <person name="Arai W."/>
            <person name="Tsubouchi T."/>
            <person name="Morono Y."/>
            <person name="Uchiyama I."/>
            <person name="Ito T."/>
            <person name="Fujiyama A."/>
            <person name="Inagaki F."/>
            <person name="Takami H."/>
        </authorList>
    </citation>
    <scope>NUCLEOTIDE SEQUENCE</scope>
    <source>
        <strain evidence="3">Expedition CK06-06</strain>
    </source>
</reference>
<protein>
    <recommendedName>
        <fullName evidence="4">Enhanced intracellular survival protein domain-containing protein</fullName>
    </recommendedName>
</protein>
<dbReference type="PANTHER" id="PTHR37817:SF1">
    <property type="entry name" value="N-ACETYLTRANSFERASE EIS"/>
    <property type="match status" value="1"/>
</dbReference>
<dbReference type="AlphaFoldDB" id="X1DLJ3"/>
<evidence type="ECO:0000313" key="3">
    <source>
        <dbReference type="EMBL" id="GAH21781.1"/>
    </source>
</evidence>
<dbReference type="InterPro" id="IPR051554">
    <property type="entry name" value="Acetyltransferase_Eis"/>
</dbReference>
<dbReference type="GO" id="GO:0034069">
    <property type="term" value="F:aminoglycoside N-acetyltransferase activity"/>
    <property type="evidence" value="ECO:0007669"/>
    <property type="project" value="TreeGrafter"/>
</dbReference>
<dbReference type="SUPFAM" id="SSF55718">
    <property type="entry name" value="SCP-like"/>
    <property type="match status" value="1"/>
</dbReference>
<feature type="domain" description="Enhanced intracellular survival protein" evidence="1">
    <location>
        <begin position="154"/>
        <end position="254"/>
    </location>
</feature>
<dbReference type="EMBL" id="BARU01001884">
    <property type="protein sequence ID" value="GAH21781.1"/>
    <property type="molecule type" value="Genomic_DNA"/>
</dbReference>
<dbReference type="GO" id="GO:0030649">
    <property type="term" value="P:aminoglycoside antibiotic catabolic process"/>
    <property type="evidence" value="ECO:0007669"/>
    <property type="project" value="TreeGrafter"/>
</dbReference>
<name>X1DLJ3_9ZZZZ</name>
<proteinExistence type="predicted"/>
<dbReference type="SUPFAM" id="SSF55729">
    <property type="entry name" value="Acyl-CoA N-acyltransferases (Nat)"/>
    <property type="match status" value="1"/>
</dbReference>
<gene>
    <name evidence="3" type="ORF">S03H2_04684</name>
</gene>
<feature type="domain" description="Eis-like acetyltransferase" evidence="2">
    <location>
        <begin position="32"/>
        <end position="151"/>
    </location>
</feature>
<sequence length="258" mass="29292">AQSVPGAFREVGDDDFRLVEELYQSFRAERTGYLHRTPLSWERNILTPPPKPWGGVLGKVVYEEEGKPLGYLVYTIETVNRPAHREPNLIIRDLVWLETSAYRAMWSYLSHMDSVGNILWQNVPPDDPLPHLLLEPRMLNVTLGDGIMARIVDVERALTLRRYPVAGTLTFEVLDELCPWNRGRWQLETSATEASACRTNTSPQLRMPVSTLAMIIFNQISATEAARMGCLDVLEPGALSLWDAVMRTAYRPFCADDF</sequence>
<dbReference type="Pfam" id="PF17668">
    <property type="entry name" value="Acetyltransf_17"/>
    <property type="match status" value="1"/>
</dbReference>